<dbReference type="AlphaFoldDB" id="A0A0B7NDS2"/>
<reference evidence="3 4" key="1">
    <citation type="submission" date="2014-09" db="EMBL/GenBank/DDBJ databases">
        <authorList>
            <person name="Ellenberger Sabrina"/>
        </authorList>
    </citation>
    <scope>NUCLEOTIDE SEQUENCE [LARGE SCALE GENOMIC DNA]</scope>
    <source>
        <strain evidence="3 4">CBS 412.66</strain>
    </source>
</reference>
<feature type="chain" id="PRO_5002138002" evidence="2">
    <location>
        <begin position="21"/>
        <end position="155"/>
    </location>
</feature>
<evidence type="ECO:0000313" key="3">
    <source>
        <dbReference type="EMBL" id="CEP16651.1"/>
    </source>
</evidence>
<evidence type="ECO:0000256" key="2">
    <source>
        <dbReference type="SAM" id="SignalP"/>
    </source>
</evidence>
<dbReference type="Proteomes" id="UP000054107">
    <property type="component" value="Unassembled WGS sequence"/>
</dbReference>
<proteinExistence type="predicted"/>
<accession>A0A0B7NDS2</accession>
<dbReference type="PROSITE" id="PS51257">
    <property type="entry name" value="PROKAR_LIPOPROTEIN"/>
    <property type="match status" value="1"/>
</dbReference>
<organism evidence="3 4">
    <name type="scientific">Parasitella parasitica</name>
    <dbReference type="NCBI Taxonomy" id="35722"/>
    <lineage>
        <taxon>Eukaryota</taxon>
        <taxon>Fungi</taxon>
        <taxon>Fungi incertae sedis</taxon>
        <taxon>Mucoromycota</taxon>
        <taxon>Mucoromycotina</taxon>
        <taxon>Mucoromycetes</taxon>
        <taxon>Mucorales</taxon>
        <taxon>Mucorineae</taxon>
        <taxon>Mucoraceae</taxon>
        <taxon>Parasitella</taxon>
    </lineage>
</organism>
<evidence type="ECO:0000256" key="1">
    <source>
        <dbReference type="SAM" id="MobiDB-lite"/>
    </source>
</evidence>
<evidence type="ECO:0000313" key="4">
    <source>
        <dbReference type="Proteomes" id="UP000054107"/>
    </source>
</evidence>
<protein>
    <submittedName>
        <fullName evidence="3">Uncharacterized protein</fullName>
    </submittedName>
</protein>
<gene>
    <name evidence="3" type="primary">PARPA_10923.1 scaffold 41991</name>
</gene>
<feature type="compositionally biased region" description="Low complexity" evidence="1">
    <location>
        <begin position="69"/>
        <end position="78"/>
    </location>
</feature>
<sequence length="155" mass="16413">MARIIVLLFAIVIMVSSCLATARTHKKAGISRRDVPDLKTAVKLAQSGVHKTLALATLSANQELHQFQPKTPSAATAASKRKRARLSRRDVPDLKTAVKLAQSGVHKTLALATLSANQELHLLQPKTPPVATTGNTGPLPAAQDTTPASTDDKSL</sequence>
<dbReference type="EMBL" id="LN733222">
    <property type="protein sequence ID" value="CEP16651.1"/>
    <property type="molecule type" value="Genomic_DNA"/>
</dbReference>
<keyword evidence="4" id="KW-1185">Reference proteome</keyword>
<name>A0A0B7NDS2_9FUNG</name>
<dbReference type="OrthoDB" id="2289686at2759"/>
<feature type="region of interest" description="Disordered" evidence="1">
    <location>
        <begin position="65"/>
        <end position="90"/>
    </location>
</feature>
<feature type="signal peptide" evidence="2">
    <location>
        <begin position="1"/>
        <end position="20"/>
    </location>
</feature>
<feature type="region of interest" description="Disordered" evidence="1">
    <location>
        <begin position="126"/>
        <end position="155"/>
    </location>
</feature>
<keyword evidence="2" id="KW-0732">Signal</keyword>